<sequence>MQALLNHQRPERLAVPAIDSLQSLDATHRQVLTHLEQLRELVGLIEAQGASARTRTQAEEIRDFFGGRAREHHQDEEDLVFPVLLEQGDAELTQHVQRLQQDHGWLEQCWLELSPQLATLAAGYSGCDLDQLRQGVELFAELYQDHIALEEGVVFPAARRVFAARRPSRAPLPA</sequence>
<organism evidence="2 3">
    <name type="scientific">Azohydromonas caseinilytica</name>
    <dbReference type="NCBI Taxonomy" id="2728836"/>
    <lineage>
        <taxon>Bacteria</taxon>
        <taxon>Pseudomonadati</taxon>
        <taxon>Pseudomonadota</taxon>
        <taxon>Betaproteobacteria</taxon>
        <taxon>Burkholderiales</taxon>
        <taxon>Sphaerotilaceae</taxon>
        <taxon>Azohydromonas</taxon>
    </lineage>
</organism>
<keyword evidence="3" id="KW-1185">Reference proteome</keyword>
<proteinExistence type="predicted"/>
<protein>
    <submittedName>
        <fullName evidence="2">Hemerythrin domain-containing protein</fullName>
    </submittedName>
</protein>
<dbReference type="PANTHER" id="PTHR39966:SF1">
    <property type="entry name" value="HEMERYTHRIN-LIKE DOMAIN-CONTAINING PROTEIN"/>
    <property type="match status" value="1"/>
</dbReference>
<gene>
    <name evidence="2" type="ORF">HHL10_13945</name>
</gene>
<dbReference type="Gene3D" id="1.20.120.520">
    <property type="entry name" value="nmb1532 protein domain like"/>
    <property type="match status" value="1"/>
</dbReference>
<name>A0A848FCF6_9BURK</name>
<accession>A0A848FCF6</accession>
<dbReference type="Pfam" id="PF01814">
    <property type="entry name" value="Hemerythrin"/>
    <property type="match status" value="1"/>
</dbReference>
<comment type="caution">
    <text evidence="2">The sequence shown here is derived from an EMBL/GenBank/DDBJ whole genome shotgun (WGS) entry which is preliminary data.</text>
</comment>
<dbReference type="PANTHER" id="PTHR39966">
    <property type="entry name" value="BLL2471 PROTEIN-RELATED"/>
    <property type="match status" value="1"/>
</dbReference>
<evidence type="ECO:0000259" key="1">
    <source>
        <dbReference type="Pfam" id="PF01814"/>
    </source>
</evidence>
<dbReference type="Proteomes" id="UP000574067">
    <property type="component" value="Unassembled WGS sequence"/>
</dbReference>
<dbReference type="RefSeq" id="WP_169160976.1">
    <property type="nucleotide sequence ID" value="NZ_JABBFW010000008.1"/>
</dbReference>
<dbReference type="InterPro" id="IPR012312">
    <property type="entry name" value="Hemerythrin-like"/>
</dbReference>
<dbReference type="EMBL" id="JABBFW010000008">
    <property type="protein sequence ID" value="NML16079.1"/>
    <property type="molecule type" value="Genomic_DNA"/>
</dbReference>
<evidence type="ECO:0000313" key="3">
    <source>
        <dbReference type="Proteomes" id="UP000574067"/>
    </source>
</evidence>
<feature type="domain" description="Hemerythrin-like" evidence="1">
    <location>
        <begin position="22"/>
        <end position="158"/>
    </location>
</feature>
<dbReference type="AlphaFoldDB" id="A0A848FCF6"/>
<reference evidence="2 3" key="1">
    <citation type="submission" date="2020-04" db="EMBL/GenBank/DDBJ databases">
        <title>Azohydromonas sp. isolated from soil.</title>
        <authorList>
            <person name="Dahal R.H."/>
        </authorList>
    </citation>
    <scope>NUCLEOTIDE SEQUENCE [LARGE SCALE GENOMIC DNA]</scope>
    <source>
        <strain evidence="2 3">G-1-1-14</strain>
    </source>
</reference>
<evidence type="ECO:0000313" key="2">
    <source>
        <dbReference type="EMBL" id="NML16079.1"/>
    </source>
</evidence>
<dbReference type="GO" id="GO:0005886">
    <property type="term" value="C:plasma membrane"/>
    <property type="evidence" value="ECO:0007669"/>
    <property type="project" value="TreeGrafter"/>
</dbReference>